<name>A0ABU9GGE2_COBMA</name>
<gene>
    <name evidence="3" type="ORF">V6243_07585</name>
</gene>
<sequence length="299" mass="32983">MSLHAMSWAREVMPEMPESIKAGPRLLLLLMADYANEQGVCWPSVRRLADEMACSMRTVQRAIEALVEQGVMTVVARKTPSGRQTSNFYRLAMGDDQQQPQAADEPSPEELEALMAGSDEEEAPAEPATAPAQAEHLIFANAAQQADNGQSHVTAGARQVPMTLDWRPDDTHWQAETLRRGDPSLTWDQGELADFTAHFADQPGRRHSHHAWCAKFAGWVSENRKREAARQARMSQNANTSSNNNARNAGGTHGSRRSTGPIRNSKLSAAEGRALIERRRREQAEGQPPSGDVIDGEWL</sequence>
<organism evidence="3 4">
    <name type="scientific">Cobetia marina</name>
    <name type="common">Deleya marina</name>
    <dbReference type="NCBI Taxonomy" id="28258"/>
    <lineage>
        <taxon>Bacteria</taxon>
        <taxon>Pseudomonadati</taxon>
        <taxon>Pseudomonadota</taxon>
        <taxon>Gammaproteobacteria</taxon>
        <taxon>Oceanospirillales</taxon>
        <taxon>Halomonadaceae</taxon>
        <taxon>Cobetia</taxon>
    </lineage>
</organism>
<feature type="region of interest" description="Disordered" evidence="1">
    <location>
        <begin position="224"/>
        <end position="299"/>
    </location>
</feature>
<evidence type="ECO:0000259" key="2">
    <source>
        <dbReference type="Pfam" id="PF17948"/>
    </source>
</evidence>
<dbReference type="Pfam" id="PF13730">
    <property type="entry name" value="HTH_36"/>
    <property type="match status" value="1"/>
</dbReference>
<accession>A0ABU9GGE2</accession>
<dbReference type="Proteomes" id="UP001378242">
    <property type="component" value="Unassembled WGS sequence"/>
</dbReference>
<dbReference type="Pfam" id="PF17948">
    <property type="entry name" value="DnaT"/>
    <property type="match status" value="1"/>
</dbReference>
<dbReference type="InterPro" id="IPR040480">
    <property type="entry name" value="DnaT_DNA_bind"/>
</dbReference>
<evidence type="ECO:0000313" key="4">
    <source>
        <dbReference type="Proteomes" id="UP001378242"/>
    </source>
</evidence>
<evidence type="ECO:0000256" key="1">
    <source>
        <dbReference type="SAM" id="MobiDB-lite"/>
    </source>
</evidence>
<dbReference type="InterPro" id="IPR036388">
    <property type="entry name" value="WH-like_DNA-bd_sf"/>
</dbReference>
<feature type="compositionally biased region" description="Low complexity" evidence="1">
    <location>
        <begin position="235"/>
        <end position="249"/>
    </location>
</feature>
<dbReference type="Gene3D" id="1.10.8.1180">
    <property type="match status" value="1"/>
</dbReference>
<reference evidence="3 4" key="1">
    <citation type="submission" date="2024-02" db="EMBL/GenBank/DDBJ databases">
        <title>Bacteria isolated from the canopy kelp, Nereocystis luetkeana.</title>
        <authorList>
            <person name="Pfister C.A."/>
            <person name="Younker I.T."/>
            <person name="Light S.H."/>
        </authorList>
    </citation>
    <scope>NUCLEOTIDE SEQUENCE [LARGE SCALE GENOMIC DNA]</scope>
    <source>
        <strain evidence="3 4">TI.5.07</strain>
    </source>
</reference>
<evidence type="ECO:0000313" key="3">
    <source>
        <dbReference type="EMBL" id="MEL0616694.1"/>
    </source>
</evidence>
<feature type="compositionally biased region" description="Basic and acidic residues" evidence="1">
    <location>
        <begin position="274"/>
        <end position="284"/>
    </location>
</feature>
<keyword evidence="4" id="KW-1185">Reference proteome</keyword>
<feature type="compositionally biased region" description="Polar residues" evidence="1">
    <location>
        <begin position="257"/>
        <end position="267"/>
    </location>
</feature>
<proteinExistence type="predicted"/>
<feature type="domain" description="DnaT DNA-binding" evidence="2">
    <location>
        <begin position="161"/>
        <end position="231"/>
    </location>
</feature>
<dbReference type="Gene3D" id="1.10.10.10">
    <property type="entry name" value="Winged helix-like DNA-binding domain superfamily/Winged helix DNA-binding domain"/>
    <property type="match status" value="1"/>
</dbReference>
<dbReference type="RefSeq" id="WP_341542284.1">
    <property type="nucleotide sequence ID" value="NZ_JBAKAP010000006.1"/>
</dbReference>
<protein>
    <submittedName>
        <fullName evidence="3">DnaT-like ssDNA-binding domain-containing protein</fullName>
    </submittedName>
</protein>
<comment type="caution">
    <text evidence="3">The sequence shown here is derived from an EMBL/GenBank/DDBJ whole genome shotgun (WGS) entry which is preliminary data.</text>
</comment>
<dbReference type="EMBL" id="JBAKAP010000006">
    <property type="protein sequence ID" value="MEL0616694.1"/>
    <property type="molecule type" value="Genomic_DNA"/>
</dbReference>